<dbReference type="RefSeq" id="WP_242380913.1">
    <property type="nucleotide sequence ID" value="NZ_JAKRKC020000002.1"/>
</dbReference>
<dbReference type="Pfam" id="PF07883">
    <property type="entry name" value="Cupin_2"/>
    <property type="match status" value="1"/>
</dbReference>
<dbReference type="Gene3D" id="2.60.120.10">
    <property type="entry name" value="Jelly Rolls"/>
    <property type="match status" value="1"/>
</dbReference>
<keyword evidence="3" id="KW-1185">Reference proteome</keyword>
<organism evidence="2 3">
    <name type="scientific">Actinomadura luzonensis</name>
    <dbReference type="NCBI Taxonomy" id="2805427"/>
    <lineage>
        <taxon>Bacteria</taxon>
        <taxon>Bacillati</taxon>
        <taxon>Actinomycetota</taxon>
        <taxon>Actinomycetes</taxon>
        <taxon>Streptosporangiales</taxon>
        <taxon>Thermomonosporaceae</taxon>
        <taxon>Actinomadura</taxon>
    </lineage>
</organism>
<dbReference type="EMBL" id="JAKRKC020000002">
    <property type="protein sequence ID" value="MCK2218488.1"/>
    <property type="molecule type" value="Genomic_DNA"/>
</dbReference>
<evidence type="ECO:0000259" key="1">
    <source>
        <dbReference type="Pfam" id="PF07883"/>
    </source>
</evidence>
<dbReference type="CDD" id="cd02210">
    <property type="entry name" value="cupin_BLR2406-like"/>
    <property type="match status" value="1"/>
</dbReference>
<protein>
    <submittedName>
        <fullName evidence="2">Cupin domain-containing protein</fullName>
    </submittedName>
</protein>
<dbReference type="InterPro" id="IPR013096">
    <property type="entry name" value="Cupin_2"/>
</dbReference>
<sequence length="154" mass="17107">MSTTTPDPARACRLVRPDRTYDGKQRLRYFTGIDAETVGARRLCMHLQTIPPGARGLAHLHQDHESAIYVLSGRVGAHFGDGLEHFLEVGEGEFFYIPPNVPHLPVNLSDTEPVRALLARSDPREQESTVLLPHLDALVEAHLDALVEGERADR</sequence>
<accession>A0ABT0G2Y6</accession>
<dbReference type="InterPro" id="IPR052535">
    <property type="entry name" value="Bacilysin_H2HPP_isomerase"/>
</dbReference>
<dbReference type="InterPro" id="IPR011051">
    <property type="entry name" value="RmlC_Cupin_sf"/>
</dbReference>
<feature type="domain" description="Cupin type-2" evidence="1">
    <location>
        <begin position="47"/>
        <end position="118"/>
    </location>
</feature>
<evidence type="ECO:0000313" key="3">
    <source>
        <dbReference type="Proteomes" id="UP001317259"/>
    </source>
</evidence>
<dbReference type="InterPro" id="IPR014710">
    <property type="entry name" value="RmlC-like_jellyroll"/>
</dbReference>
<gene>
    <name evidence="2" type="ORF">MF672_032530</name>
</gene>
<dbReference type="InterPro" id="IPR017102">
    <property type="entry name" value="UCP037087"/>
</dbReference>
<dbReference type="PIRSF" id="PIRSF037087">
    <property type="entry name" value="UCP037087"/>
    <property type="match status" value="1"/>
</dbReference>
<evidence type="ECO:0000313" key="2">
    <source>
        <dbReference type="EMBL" id="MCK2218488.1"/>
    </source>
</evidence>
<dbReference type="PANTHER" id="PTHR40112:SF1">
    <property type="entry name" value="H2HPP ISOMERASE"/>
    <property type="match status" value="1"/>
</dbReference>
<dbReference type="SUPFAM" id="SSF51182">
    <property type="entry name" value="RmlC-like cupins"/>
    <property type="match status" value="1"/>
</dbReference>
<dbReference type="Proteomes" id="UP001317259">
    <property type="component" value="Unassembled WGS sequence"/>
</dbReference>
<name>A0ABT0G2Y6_9ACTN</name>
<proteinExistence type="predicted"/>
<dbReference type="PANTHER" id="PTHR40112">
    <property type="entry name" value="H2HPP ISOMERASE"/>
    <property type="match status" value="1"/>
</dbReference>
<comment type="caution">
    <text evidence="2">The sequence shown here is derived from an EMBL/GenBank/DDBJ whole genome shotgun (WGS) entry which is preliminary data.</text>
</comment>
<reference evidence="2 3" key="1">
    <citation type="submission" date="2022-04" db="EMBL/GenBank/DDBJ databases">
        <title>Genome draft of Actinomadura sp. ATCC 31491.</title>
        <authorList>
            <person name="Shi X."/>
            <person name="Du Y."/>
        </authorList>
    </citation>
    <scope>NUCLEOTIDE SEQUENCE [LARGE SCALE GENOMIC DNA]</scope>
    <source>
        <strain evidence="2 3">ATCC 31491</strain>
    </source>
</reference>